<evidence type="ECO:0008006" key="3">
    <source>
        <dbReference type="Google" id="ProtNLM"/>
    </source>
</evidence>
<dbReference type="AlphaFoldDB" id="M2Q2Q5"/>
<protein>
    <recommendedName>
        <fullName evidence="3">F-box domain-containing protein</fullName>
    </recommendedName>
</protein>
<dbReference type="EMBL" id="KB445824">
    <property type="protein sequence ID" value="EMD31088.1"/>
    <property type="molecule type" value="Genomic_DNA"/>
</dbReference>
<name>M2Q2Q5_CERS8</name>
<dbReference type="Proteomes" id="UP000016930">
    <property type="component" value="Unassembled WGS sequence"/>
</dbReference>
<evidence type="ECO:0000313" key="2">
    <source>
        <dbReference type="Proteomes" id="UP000016930"/>
    </source>
</evidence>
<accession>M2Q2Q5</accession>
<dbReference type="OrthoDB" id="2757906at2759"/>
<reference evidence="1 2" key="1">
    <citation type="journal article" date="2012" name="Proc. Natl. Acad. Sci. U.S.A.">
        <title>Comparative genomics of Ceriporiopsis subvermispora and Phanerochaete chrysosporium provide insight into selective ligninolysis.</title>
        <authorList>
            <person name="Fernandez-Fueyo E."/>
            <person name="Ruiz-Duenas F.J."/>
            <person name="Ferreira P."/>
            <person name="Floudas D."/>
            <person name="Hibbett D.S."/>
            <person name="Canessa P."/>
            <person name="Larrondo L.F."/>
            <person name="James T.Y."/>
            <person name="Seelenfreund D."/>
            <person name="Lobos S."/>
            <person name="Polanco R."/>
            <person name="Tello M."/>
            <person name="Honda Y."/>
            <person name="Watanabe T."/>
            <person name="Watanabe T."/>
            <person name="Ryu J.S."/>
            <person name="Kubicek C.P."/>
            <person name="Schmoll M."/>
            <person name="Gaskell J."/>
            <person name="Hammel K.E."/>
            <person name="St John F.J."/>
            <person name="Vanden Wymelenberg A."/>
            <person name="Sabat G."/>
            <person name="Splinter BonDurant S."/>
            <person name="Syed K."/>
            <person name="Yadav J.S."/>
            <person name="Doddapaneni H."/>
            <person name="Subramanian V."/>
            <person name="Lavin J.L."/>
            <person name="Oguiza J.A."/>
            <person name="Perez G."/>
            <person name="Pisabarro A.G."/>
            <person name="Ramirez L."/>
            <person name="Santoyo F."/>
            <person name="Master E."/>
            <person name="Coutinho P.M."/>
            <person name="Henrissat B."/>
            <person name="Lombard V."/>
            <person name="Magnuson J.K."/>
            <person name="Kuees U."/>
            <person name="Hori C."/>
            <person name="Igarashi K."/>
            <person name="Samejima M."/>
            <person name="Held B.W."/>
            <person name="Barry K.W."/>
            <person name="LaButti K.M."/>
            <person name="Lapidus A."/>
            <person name="Lindquist E.A."/>
            <person name="Lucas S.M."/>
            <person name="Riley R."/>
            <person name="Salamov A.A."/>
            <person name="Hoffmeister D."/>
            <person name="Schwenk D."/>
            <person name="Hadar Y."/>
            <person name="Yarden O."/>
            <person name="de Vries R.P."/>
            <person name="Wiebenga A."/>
            <person name="Stenlid J."/>
            <person name="Eastwood D."/>
            <person name="Grigoriev I.V."/>
            <person name="Berka R.M."/>
            <person name="Blanchette R.A."/>
            <person name="Kersten P."/>
            <person name="Martinez A.T."/>
            <person name="Vicuna R."/>
            <person name="Cullen D."/>
        </authorList>
    </citation>
    <scope>NUCLEOTIDE SEQUENCE [LARGE SCALE GENOMIC DNA]</scope>
    <source>
        <strain evidence="1 2">B</strain>
    </source>
</reference>
<organism evidence="1 2">
    <name type="scientific">Ceriporiopsis subvermispora (strain B)</name>
    <name type="common">White-rot fungus</name>
    <name type="synonym">Gelatoporia subvermispora</name>
    <dbReference type="NCBI Taxonomy" id="914234"/>
    <lineage>
        <taxon>Eukaryota</taxon>
        <taxon>Fungi</taxon>
        <taxon>Dikarya</taxon>
        <taxon>Basidiomycota</taxon>
        <taxon>Agaricomycotina</taxon>
        <taxon>Agaricomycetes</taxon>
        <taxon>Polyporales</taxon>
        <taxon>Gelatoporiaceae</taxon>
        <taxon>Gelatoporia</taxon>
    </lineage>
</organism>
<sequence>MGRQGNPNSFEGASPPSRKVKGLLRHLPQNIRDLGRFIRNPGRLPVELWYIVTDNLSDIETLLSLRLTCKMLSCLAKQILLSLTGLHPLVVEKPIDLTRVRHQMRRKPSAASFVCICRVSRELLVRFLCRWAGRFPNGRVFHVVDDTSAPTCLPLLRNRILSLAVCFGDLTELRLSSCSFRSFHEFLRPICAFPNVHMLSLLNCRWIRGSEGPEQYIQLTKGLHLKDLKIRDSEVSNYRPLLALHALRNSIVSINIQGNSMPRRRNTDLIYQAPERVTSLEFPSSAPASLWRSQSASILIAVDNEQEFGTPWIYECSDMLDSFVDESIAACVIEVDVRCGYDQYQDLPTLSDGSLVLPRLRARGTLRVLVDESLEHSPVLGYQRCIKFC</sequence>
<dbReference type="HOGENOM" id="CLU_709793_0_0_1"/>
<keyword evidence="2" id="KW-1185">Reference proteome</keyword>
<gene>
    <name evidence="1" type="ORF">CERSUDRAFT_120135</name>
</gene>
<evidence type="ECO:0000313" key="1">
    <source>
        <dbReference type="EMBL" id="EMD31088.1"/>
    </source>
</evidence>
<proteinExistence type="predicted"/>